<evidence type="ECO:0000313" key="2">
    <source>
        <dbReference type="EMBL" id="THF55012.1"/>
    </source>
</evidence>
<evidence type="ECO:0000313" key="3">
    <source>
        <dbReference type="Proteomes" id="UP000306441"/>
    </source>
</evidence>
<sequence length="71" mass="7784">MSGSSVTLGDIEALNGVLEQRDRLEAVLAFLEKNGAEEELLGAIDEAIEDLEQFLDEKLLSKIPRQPRSAT</sequence>
<name>A0ABY2Q370_9HYPH</name>
<feature type="coiled-coil region" evidence="1">
    <location>
        <begin position="14"/>
        <end position="57"/>
    </location>
</feature>
<protein>
    <submittedName>
        <fullName evidence="2">Uncharacterized protein</fullName>
    </submittedName>
</protein>
<evidence type="ECO:0000256" key="1">
    <source>
        <dbReference type="SAM" id="Coils"/>
    </source>
</evidence>
<gene>
    <name evidence="2" type="ORF">E6C48_19095</name>
</gene>
<organism evidence="2 3">
    <name type="scientific">Ollibium composti</name>
    <dbReference type="NCBI Taxonomy" id="2675109"/>
    <lineage>
        <taxon>Bacteria</taxon>
        <taxon>Pseudomonadati</taxon>
        <taxon>Pseudomonadota</taxon>
        <taxon>Alphaproteobacteria</taxon>
        <taxon>Hyphomicrobiales</taxon>
        <taxon>Phyllobacteriaceae</taxon>
        <taxon>Ollibium</taxon>
    </lineage>
</organism>
<reference evidence="2 3" key="1">
    <citation type="submission" date="2019-04" db="EMBL/GenBank/DDBJ databases">
        <title>Mesorhizobium composti sp. nov., isolated from compost.</title>
        <authorList>
            <person name="Lin S.-Y."/>
            <person name="Hameed A."/>
            <person name="Hsieh Y.-T."/>
            <person name="Young C.-C."/>
        </authorList>
    </citation>
    <scope>NUCLEOTIDE SEQUENCE [LARGE SCALE GENOMIC DNA]</scope>
    <source>
        <strain evidence="2 3">CC-YTH430</strain>
    </source>
</reference>
<proteinExistence type="predicted"/>
<comment type="caution">
    <text evidence="2">The sequence shown here is derived from an EMBL/GenBank/DDBJ whole genome shotgun (WGS) entry which is preliminary data.</text>
</comment>
<dbReference type="EMBL" id="SSNY01000013">
    <property type="protein sequence ID" value="THF55012.1"/>
    <property type="molecule type" value="Genomic_DNA"/>
</dbReference>
<dbReference type="RefSeq" id="WP_136359784.1">
    <property type="nucleotide sequence ID" value="NZ_SSNY01000013.1"/>
</dbReference>
<keyword evidence="3" id="KW-1185">Reference proteome</keyword>
<keyword evidence="1" id="KW-0175">Coiled coil</keyword>
<dbReference type="Proteomes" id="UP000306441">
    <property type="component" value="Unassembled WGS sequence"/>
</dbReference>
<accession>A0ABY2Q370</accession>